<dbReference type="NCBIfam" id="NF001696">
    <property type="entry name" value="PRK00451.1"/>
    <property type="match status" value="1"/>
</dbReference>
<comment type="similarity">
    <text evidence="3">Belongs to the GcvP family. N-terminal subunit subfamily.</text>
</comment>
<keyword evidence="1 3" id="KW-0560">Oxidoreductase</keyword>
<gene>
    <name evidence="3" type="primary">gcvPA</name>
    <name evidence="5" type="ORF">DRJ20_00135</name>
</gene>
<evidence type="ECO:0000256" key="2">
    <source>
        <dbReference type="ARBA" id="ARBA00049026"/>
    </source>
</evidence>
<feature type="domain" description="Glycine cleavage system P-protein N-terminal" evidence="4">
    <location>
        <begin position="10"/>
        <end position="460"/>
    </location>
</feature>
<dbReference type="AlphaFoldDB" id="A0A497EYY1"/>
<dbReference type="CDD" id="cd00613">
    <property type="entry name" value="GDC-P"/>
    <property type="match status" value="1"/>
</dbReference>
<dbReference type="EC" id="1.4.4.2" evidence="3"/>
<dbReference type="PANTHER" id="PTHR42806">
    <property type="entry name" value="GLYCINE CLEAVAGE SYSTEM P-PROTEIN"/>
    <property type="match status" value="1"/>
</dbReference>
<dbReference type="InterPro" id="IPR015422">
    <property type="entry name" value="PyrdxlP-dep_Trfase_small"/>
</dbReference>
<dbReference type="Gene3D" id="3.40.640.10">
    <property type="entry name" value="Type I PLP-dependent aspartate aminotransferase-like (Major domain)"/>
    <property type="match status" value="1"/>
</dbReference>
<evidence type="ECO:0000256" key="3">
    <source>
        <dbReference type="HAMAP-Rule" id="MF_00712"/>
    </source>
</evidence>
<dbReference type="InterPro" id="IPR023010">
    <property type="entry name" value="GcvPA"/>
</dbReference>
<dbReference type="InterPro" id="IPR015421">
    <property type="entry name" value="PyrdxlP-dep_Trfase_major"/>
</dbReference>
<evidence type="ECO:0000313" key="6">
    <source>
        <dbReference type="Proteomes" id="UP000268446"/>
    </source>
</evidence>
<evidence type="ECO:0000313" key="5">
    <source>
        <dbReference type="EMBL" id="RLE52406.1"/>
    </source>
</evidence>
<comment type="caution">
    <text evidence="5">The sequence shown here is derived from an EMBL/GenBank/DDBJ whole genome shotgun (WGS) entry which is preliminary data.</text>
</comment>
<proteinExistence type="inferred from homology"/>
<reference evidence="5 6" key="1">
    <citation type="submission" date="2018-06" db="EMBL/GenBank/DDBJ databases">
        <title>Extensive metabolic versatility and redundancy in microbially diverse, dynamic hydrothermal sediments.</title>
        <authorList>
            <person name="Dombrowski N."/>
            <person name="Teske A."/>
            <person name="Baker B.J."/>
        </authorList>
    </citation>
    <scope>NUCLEOTIDE SEQUENCE [LARGE SCALE GENOMIC DNA]</scope>
    <source>
        <strain evidence="5">B29_G17</strain>
    </source>
</reference>
<evidence type="ECO:0000256" key="1">
    <source>
        <dbReference type="ARBA" id="ARBA00023002"/>
    </source>
</evidence>
<dbReference type="GO" id="GO:0019464">
    <property type="term" value="P:glycine decarboxylation via glycine cleavage system"/>
    <property type="evidence" value="ECO:0007669"/>
    <property type="project" value="UniProtKB-UniRule"/>
</dbReference>
<dbReference type="InterPro" id="IPR020581">
    <property type="entry name" value="GDC_P"/>
</dbReference>
<dbReference type="HAMAP" id="MF_00712">
    <property type="entry name" value="GcvPA"/>
    <property type="match status" value="1"/>
</dbReference>
<dbReference type="InterPro" id="IPR049315">
    <property type="entry name" value="GDC-P_N"/>
</dbReference>
<dbReference type="PANTHER" id="PTHR42806:SF1">
    <property type="entry name" value="GLYCINE DEHYDROGENASE (DECARBOXYLATING)"/>
    <property type="match status" value="1"/>
</dbReference>
<dbReference type="GO" id="GO:0009116">
    <property type="term" value="P:nucleoside metabolic process"/>
    <property type="evidence" value="ECO:0007669"/>
    <property type="project" value="InterPro"/>
</dbReference>
<comment type="catalytic activity">
    <reaction evidence="2 3">
        <text>N(6)-[(R)-lipoyl]-L-lysyl-[glycine-cleavage complex H protein] + glycine + H(+) = N(6)-[(R)-S(8)-aminomethyldihydrolipoyl]-L-lysyl-[glycine-cleavage complex H protein] + CO2</text>
        <dbReference type="Rhea" id="RHEA:24304"/>
        <dbReference type="Rhea" id="RHEA-COMP:10494"/>
        <dbReference type="Rhea" id="RHEA-COMP:10495"/>
        <dbReference type="ChEBI" id="CHEBI:15378"/>
        <dbReference type="ChEBI" id="CHEBI:16526"/>
        <dbReference type="ChEBI" id="CHEBI:57305"/>
        <dbReference type="ChEBI" id="CHEBI:83099"/>
        <dbReference type="ChEBI" id="CHEBI:83143"/>
        <dbReference type="EC" id="1.4.4.2"/>
    </reaction>
</comment>
<protein>
    <recommendedName>
        <fullName evidence="3">Probable glycine dehydrogenase (decarboxylating) subunit 1</fullName>
        <ecNumber evidence="3">1.4.4.2</ecNumber>
    </recommendedName>
    <alternativeName>
        <fullName evidence="3">Glycine cleavage system P-protein subunit 1</fullName>
    </alternativeName>
    <alternativeName>
        <fullName evidence="3">Glycine decarboxylase subunit 1</fullName>
    </alternativeName>
    <alternativeName>
        <fullName evidence="3">Glycine dehydrogenase (aminomethyl-transferring) subunit 1</fullName>
    </alternativeName>
</protein>
<sequence>MSNGKFTHPYLPNSAPKVKEDMLREIGVSDVDELFSDIPEGIRLNRDLNIPGPMSELGVYRFIRKVLSKNVNALEMPVFLGAGCWPHYVPSLVKEIVRRSEFLTSYTPYQPEISQGMLQALFEYQSLICELTGMDVANASMYDWASALAEAALMAVRVTRRSKIVIPKIIHPERKLVLKTYTRPHGIEVVEVQYDRMTGQLDLSSLEDIVSSDVAAVYVENPSYLGFVEVNVEEVGSIAHRAGALYIVGVDPISLGVLKAPGDYGADIVVGEGQPLGNPMNFGGPSLGIFACRGDRRLIRQMPGRIIGMTTTMDGSRRGFVMALQTREQHIRREKATSNICTNEALCAVAAAVYLSLLGPRGLRKLCETILYNSHYAMKRLNDIHGVRAPLFNAPHFKEFVVNIDESGMSIEELHKKLLEFGVHGGKVIKGEFPELGESALYCVTEVHSKEDIDRLVEAFRVALGGGE</sequence>
<dbReference type="Pfam" id="PF02347">
    <property type="entry name" value="GDC-P"/>
    <property type="match status" value="1"/>
</dbReference>
<accession>A0A497EYY1</accession>
<dbReference type="PIRSF" id="PIRSF006815">
    <property type="entry name" value="GcvPA"/>
    <property type="match status" value="1"/>
</dbReference>
<name>A0A497EYY1_9CREN</name>
<dbReference type="SUPFAM" id="SSF53383">
    <property type="entry name" value="PLP-dependent transferases"/>
    <property type="match status" value="1"/>
</dbReference>
<organism evidence="5 6">
    <name type="scientific">Thermoproteota archaeon</name>
    <dbReference type="NCBI Taxonomy" id="2056631"/>
    <lineage>
        <taxon>Archaea</taxon>
        <taxon>Thermoproteota</taxon>
    </lineage>
</organism>
<dbReference type="InterPro" id="IPR015424">
    <property type="entry name" value="PyrdxlP-dep_Trfase"/>
</dbReference>
<dbReference type="Gene3D" id="3.90.1150.10">
    <property type="entry name" value="Aspartate Aminotransferase, domain 1"/>
    <property type="match status" value="1"/>
</dbReference>
<dbReference type="EMBL" id="QMQZ01000001">
    <property type="protein sequence ID" value="RLE52406.1"/>
    <property type="molecule type" value="Genomic_DNA"/>
</dbReference>
<comment type="function">
    <text evidence="3">The glycine cleavage system catalyzes the degradation of glycine. The P protein binds the alpha-amino group of glycine through its pyridoxal phosphate cofactor; CO(2) is released and the remaining methylamine moiety is then transferred to the lipoamide cofactor of the H protein.</text>
</comment>
<dbReference type="Proteomes" id="UP000268446">
    <property type="component" value="Unassembled WGS sequence"/>
</dbReference>
<evidence type="ECO:0000259" key="4">
    <source>
        <dbReference type="Pfam" id="PF02347"/>
    </source>
</evidence>
<comment type="subunit">
    <text evidence="3">The glycine cleavage system is composed of four proteins: P, T, L and H. In this organism, the P 'protein' is a heterodimer of two subunits.</text>
</comment>
<dbReference type="GO" id="GO:0004375">
    <property type="term" value="F:glycine dehydrogenase (decarboxylating) activity"/>
    <property type="evidence" value="ECO:0007669"/>
    <property type="project" value="UniProtKB-EC"/>
</dbReference>